<dbReference type="InterPro" id="IPR036249">
    <property type="entry name" value="Thioredoxin-like_sf"/>
</dbReference>
<protein>
    <recommendedName>
        <fullName evidence="4">Ribosomal protein/NADH dehydrogenase domain-containing protein</fullName>
    </recommendedName>
</protein>
<feature type="compositionally biased region" description="Low complexity" evidence="1">
    <location>
        <begin position="199"/>
        <end position="209"/>
    </location>
</feature>
<evidence type="ECO:0000256" key="1">
    <source>
        <dbReference type="SAM" id="MobiDB-lite"/>
    </source>
</evidence>
<evidence type="ECO:0000313" key="3">
    <source>
        <dbReference type="Proteomes" id="UP000242287"/>
    </source>
</evidence>
<dbReference type="OrthoDB" id="1696305at2759"/>
<gene>
    <name evidence="2" type="ORF">AMATHDRAFT_150434</name>
</gene>
<dbReference type="Proteomes" id="UP000242287">
    <property type="component" value="Unassembled WGS sequence"/>
</dbReference>
<organism evidence="2 3">
    <name type="scientific">Amanita thiersii Skay4041</name>
    <dbReference type="NCBI Taxonomy" id="703135"/>
    <lineage>
        <taxon>Eukaryota</taxon>
        <taxon>Fungi</taxon>
        <taxon>Dikarya</taxon>
        <taxon>Basidiomycota</taxon>
        <taxon>Agaricomycotina</taxon>
        <taxon>Agaricomycetes</taxon>
        <taxon>Agaricomycetidae</taxon>
        <taxon>Agaricales</taxon>
        <taxon>Pluteineae</taxon>
        <taxon>Amanitaceae</taxon>
        <taxon>Amanita</taxon>
    </lineage>
</organism>
<accession>A0A2A9NKL1</accession>
<feature type="region of interest" description="Disordered" evidence="1">
    <location>
        <begin position="170"/>
        <end position="209"/>
    </location>
</feature>
<proteinExistence type="predicted"/>
<dbReference type="AlphaFoldDB" id="A0A2A9NKL1"/>
<keyword evidence="3" id="KW-1185">Reference proteome</keyword>
<sequence>MVRQVKKLPIGPSKLTQVLTGLNESPKLSLNSLTSLRVSYAFRNDHFGARQVYPLFFSYPSHFVNDHLPRIRWANPNLDIQIERVRKTPQEAWRPELEVGFANGTVRRVDMHQKWSTSILKELMDMAGGDAWKEWKVKARASGQPIVPGEENEGLAIKQSSSGVLPTLKVFRAAQQSRPTENSSKQSSPIPNPPPPSSPSESIAEATPS</sequence>
<evidence type="ECO:0000313" key="2">
    <source>
        <dbReference type="EMBL" id="PFH48213.1"/>
    </source>
</evidence>
<name>A0A2A9NKL1_9AGAR</name>
<dbReference type="SUPFAM" id="SSF52833">
    <property type="entry name" value="Thioredoxin-like"/>
    <property type="match status" value="1"/>
</dbReference>
<reference evidence="2 3" key="1">
    <citation type="submission" date="2014-02" db="EMBL/GenBank/DDBJ databases">
        <title>Transposable element dynamics among asymbiotic and ectomycorrhizal Amanita fungi.</title>
        <authorList>
            <consortium name="DOE Joint Genome Institute"/>
            <person name="Hess J."/>
            <person name="Skrede I."/>
            <person name="Wolfe B."/>
            <person name="LaButti K."/>
            <person name="Ohm R.A."/>
            <person name="Grigoriev I.V."/>
            <person name="Pringle A."/>
        </authorList>
    </citation>
    <scope>NUCLEOTIDE SEQUENCE [LARGE SCALE GENOMIC DNA]</scope>
    <source>
        <strain evidence="2 3">SKay4041</strain>
    </source>
</reference>
<dbReference type="STRING" id="703135.A0A2A9NKL1"/>
<evidence type="ECO:0008006" key="4">
    <source>
        <dbReference type="Google" id="ProtNLM"/>
    </source>
</evidence>
<dbReference type="EMBL" id="KZ302072">
    <property type="protein sequence ID" value="PFH48213.1"/>
    <property type="molecule type" value="Genomic_DNA"/>
</dbReference>